<proteinExistence type="predicted"/>
<name>A0A7W2FAS2_9BURK</name>
<protein>
    <recommendedName>
        <fullName evidence="4">Gel scht</fullName>
    </recommendedName>
</protein>
<comment type="caution">
    <text evidence="2">The sequence shown here is derived from an EMBL/GenBank/DDBJ whole genome shotgun (WGS) entry which is preliminary data.</text>
</comment>
<organism evidence="2 3">
    <name type="scientific">Rugamonas apoptosis</name>
    <dbReference type="NCBI Taxonomy" id="2758570"/>
    <lineage>
        <taxon>Bacteria</taxon>
        <taxon>Pseudomonadati</taxon>
        <taxon>Pseudomonadota</taxon>
        <taxon>Betaproteobacteria</taxon>
        <taxon>Burkholderiales</taxon>
        <taxon>Oxalobacteraceae</taxon>
        <taxon>Telluria group</taxon>
        <taxon>Rugamonas</taxon>
    </lineage>
</organism>
<feature type="chain" id="PRO_5031444443" description="Gel scht" evidence="1">
    <location>
        <begin position="22"/>
        <end position="141"/>
    </location>
</feature>
<dbReference type="AlphaFoldDB" id="A0A7W2FAS2"/>
<accession>A0A7W2FAS2</accession>
<evidence type="ECO:0000256" key="1">
    <source>
        <dbReference type="SAM" id="SignalP"/>
    </source>
</evidence>
<gene>
    <name evidence="2" type="ORF">H3H39_14560</name>
</gene>
<keyword evidence="1" id="KW-0732">Signal</keyword>
<feature type="signal peptide" evidence="1">
    <location>
        <begin position="1"/>
        <end position="21"/>
    </location>
</feature>
<keyword evidence="3" id="KW-1185">Reference proteome</keyword>
<evidence type="ECO:0000313" key="2">
    <source>
        <dbReference type="EMBL" id="MBA5688268.1"/>
    </source>
</evidence>
<evidence type="ECO:0000313" key="3">
    <source>
        <dbReference type="Proteomes" id="UP000573499"/>
    </source>
</evidence>
<reference evidence="2 3" key="1">
    <citation type="submission" date="2020-07" db="EMBL/GenBank/DDBJ databases">
        <title>Novel species isolated from subtropical streams in China.</title>
        <authorList>
            <person name="Lu H."/>
        </authorList>
    </citation>
    <scope>NUCLEOTIDE SEQUENCE [LARGE SCALE GENOMIC DNA]</scope>
    <source>
        <strain evidence="2 3">LX47W</strain>
    </source>
</reference>
<dbReference type="EMBL" id="JACEZU010000006">
    <property type="protein sequence ID" value="MBA5688268.1"/>
    <property type="molecule type" value="Genomic_DNA"/>
</dbReference>
<sequence length="141" mass="15505">MQRKWMIGALAGVMWASLAIAQQQAPAVAGDSVQVRIGKHYAATAPYRLAPQEFGAYAQPYLLETGLVLTFEQKRHRYFTQVRNEAKVEIFPLAAGVFTSEDGTLFVFRDGGDSIAVSHLERMPFAHHAGIAPGRVYVAAR</sequence>
<dbReference type="RefSeq" id="WP_182154091.1">
    <property type="nucleotide sequence ID" value="NZ_JACEZU010000006.1"/>
</dbReference>
<evidence type="ECO:0008006" key="4">
    <source>
        <dbReference type="Google" id="ProtNLM"/>
    </source>
</evidence>
<dbReference type="Proteomes" id="UP000573499">
    <property type="component" value="Unassembled WGS sequence"/>
</dbReference>